<evidence type="ECO:0000313" key="1">
    <source>
        <dbReference type="EMBL" id="MCY9521485.1"/>
    </source>
</evidence>
<evidence type="ECO:0008006" key="3">
    <source>
        <dbReference type="Google" id="ProtNLM"/>
    </source>
</evidence>
<evidence type="ECO:0000313" key="2">
    <source>
        <dbReference type="Proteomes" id="UP001207626"/>
    </source>
</evidence>
<gene>
    <name evidence="1" type="ORF">M5X09_17730</name>
</gene>
<name>A0ABT4DVV8_9BACL</name>
<dbReference type="EMBL" id="JAMDLW010000023">
    <property type="protein sequence ID" value="MCY9521485.1"/>
    <property type="molecule type" value="Genomic_DNA"/>
</dbReference>
<accession>A0ABT4DVV8</accession>
<proteinExistence type="predicted"/>
<comment type="caution">
    <text evidence="1">The sequence shown here is derived from an EMBL/GenBank/DDBJ whole genome shotgun (WGS) entry which is preliminary data.</text>
</comment>
<dbReference type="PANTHER" id="PTHR47893:SF1">
    <property type="entry name" value="REGULATORY PROTEIN PCHR"/>
    <property type="match status" value="1"/>
</dbReference>
<sequence>MYADYRLSSNHAFRFSSEAAMAELSFCLGGTGKVCVSGERHELSAGTCYLHFMERFEAAFEYDERSPMRSVAVGIPLDLFHRFLGEETRGSCDFAGVLGSRAFRKFQKPIDPPVTYIVQQMLDCPFHQMARRLYLEGKALELLGIHFQTFLFEQEPDKNAARLSKSDRDKIREAGDILLRRMDCPPSLLELSRLVGLNDFKLKTGFKESITARPCSAICAINEWSMR</sequence>
<dbReference type="PANTHER" id="PTHR47893">
    <property type="entry name" value="REGULATORY PROTEIN PCHR"/>
    <property type="match status" value="1"/>
</dbReference>
<reference evidence="1 2" key="1">
    <citation type="submission" date="2022-05" db="EMBL/GenBank/DDBJ databases">
        <title>Genome Sequencing of Bee-Associated Microbes.</title>
        <authorList>
            <person name="Dunlap C."/>
        </authorList>
    </citation>
    <scope>NUCLEOTIDE SEQUENCE [LARGE SCALE GENOMIC DNA]</scope>
    <source>
        <strain evidence="1 2">NRRL NRS-1438</strain>
    </source>
</reference>
<keyword evidence="2" id="KW-1185">Reference proteome</keyword>
<dbReference type="Proteomes" id="UP001207626">
    <property type="component" value="Unassembled WGS sequence"/>
</dbReference>
<dbReference type="RefSeq" id="WP_268601509.1">
    <property type="nucleotide sequence ID" value="NZ_JAMDLV010000006.1"/>
</dbReference>
<protein>
    <recommendedName>
        <fullName evidence="3">HTH araC/xylS-type domain-containing protein</fullName>
    </recommendedName>
</protein>
<organism evidence="1 2">
    <name type="scientific">Paenibacillus apiarius</name>
    <dbReference type="NCBI Taxonomy" id="46240"/>
    <lineage>
        <taxon>Bacteria</taxon>
        <taxon>Bacillati</taxon>
        <taxon>Bacillota</taxon>
        <taxon>Bacilli</taxon>
        <taxon>Bacillales</taxon>
        <taxon>Paenibacillaceae</taxon>
        <taxon>Paenibacillus</taxon>
    </lineage>
</organism>
<dbReference type="InterPro" id="IPR053142">
    <property type="entry name" value="PchR_regulatory_protein"/>
</dbReference>